<evidence type="ECO:0000313" key="5">
    <source>
        <dbReference type="Proteomes" id="UP001497457"/>
    </source>
</evidence>
<dbReference type="InterPro" id="IPR000308">
    <property type="entry name" value="14-3-3"/>
</dbReference>
<gene>
    <name evidence="4" type="ORF">URODEC1_LOCUS10490</name>
</gene>
<dbReference type="InterPro" id="IPR036815">
    <property type="entry name" value="14-3-3_dom_sf"/>
</dbReference>
<protein>
    <recommendedName>
        <fullName evidence="3">14-3-3 domain-containing protein</fullName>
    </recommendedName>
</protein>
<dbReference type="SUPFAM" id="SSF48445">
    <property type="entry name" value="14-3-3 protein"/>
    <property type="match status" value="1"/>
</dbReference>
<dbReference type="AlphaFoldDB" id="A0ABC8W671"/>
<dbReference type="SMART" id="SM00101">
    <property type="entry name" value="14_3_3"/>
    <property type="match status" value="1"/>
</dbReference>
<evidence type="ECO:0000313" key="4">
    <source>
        <dbReference type="EMBL" id="CAL4903357.1"/>
    </source>
</evidence>
<feature type="domain" description="14-3-3" evidence="3">
    <location>
        <begin position="12"/>
        <end position="278"/>
    </location>
</feature>
<evidence type="ECO:0000256" key="2">
    <source>
        <dbReference type="SAM" id="MobiDB-lite"/>
    </source>
</evidence>
<dbReference type="Proteomes" id="UP001497457">
    <property type="component" value="Chromosome 11b"/>
</dbReference>
<name>A0ABC8W671_9POAL</name>
<evidence type="ECO:0000256" key="1">
    <source>
        <dbReference type="ARBA" id="ARBA00006141"/>
    </source>
</evidence>
<dbReference type="Pfam" id="PF00244">
    <property type="entry name" value="14-3-3"/>
    <property type="match status" value="1"/>
</dbReference>
<organism evidence="4 5">
    <name type="scientific">Urochloa decumbens</name>
    <dbReference type="NCBI Taxonomy" id="240449"/>
    <lineage>
        <taxon>Eukaryota</taxon>
        <taxon>Viridiplantae</taxon>
        <taxon>Streptophyta</taxon>
        <taxon>Embryophyta</taxon>
        <taxon>Tracheophyta</taxon>
        <taxon>Spermatophyta</taxon>
        <taxon>Magnoliopsida</taxon>
        <taxon>Liliopsida</taxon>
        <taxon>Poales</taxon>
        <taxon>Poaceae</taxon>
        <taxon>PACMAD clade</taxon>
        <taxon>Panicoideae</taxon>
        <taxon>Panicodae</taxon>
        <taxon>Paniceae</taxon>
        <taxon>Melinidinae</taxon>
        <taxon>Urochloa</taxon>
    </lineage>
</organism>
<dbReference type="InterPro" id="IPR023410">
    <property type="entry name" value="14-3-3_domain"/>
</dbReference>
<dbReference type="PRINTS" id="PR00305">
    <property type="entry name" value="1433ZETA"/>
</dbReference>
<dbReference type="EMBL" id="OZ075121">
    <property type="protein sequence ID" value="CAL4903357.1"/>
    <property type="molecule type" value="Genomic_DNA"/>
</dbReference>
<dbReference type="PANTHER" id="PTHR18860">
    <property type="entry name" value="14-3-3 PROTEIN"/>
    <property type="match status" value="1"/>
</dbReference>
<feature type="region of interest" description="Disordered" evidence="2">
    <location>
        <begin position="300"/>
        <end position="320"/>
    </location>
</feature>
<sequence>MAAAAAAASPSREELVYTAQLSEKAQRYNDMLQAMSSVAKLGTGLTYLERGLFSRAYHSVIDEKCTAWDILASFQLEEGKKGNLKAEKAAIEFRLKVEAEIEEACYLVINIIEKQLLRVSSSSADNLVFYYQMKGNCYRTLAKLKDAALGFRKRNCYGTFAELKGRAERLEASEQSLKAYKLAWEVAKVNLCPTNPIRLALALNVSDFFYRLLRSPERAYLVAQQALDDAESELESVSGDLKETNMQTIDFMGLLRDRLALWNSEKEKGDDEGVEIGHKDAKDTDETSKAYKQADDCVMDEEEKLEEADEQLSELSDEDEERYQVARYMSGKNMTRTQKMLWSAVDRCMTKKAPK</sequence>
<comment type="similarity">
    <text evidence="1">Belongs to the 14-3-3 family.</text>
</comment>
<dbReference type="Gene3D" id="1.20.190.20">
    <property type="entry name" value="14-3-3 domain"/>
    <property type="match status" value="1"/>
</dbReference>
<reference evidence="4" key="1">
    <citation type="submission" date="2024-10" db="EMBL/GenBank/DDBJ databases">
        <authorList>
            <person name="Ryan C."/>
        </authorList>
    </citation>
    <scope>NUCLEOTIDE SEQUENCE [LARGE SCALE GENOMIC DNA]</scope>
</reference>
<keyword evidence="5" id="KW-1185">Reference proteome</keyword>
<accession>A0ABC8W671</accession>
<proteinExistence type="inferred from homology"/>
<evidence type="ECO:0000259" key="3">
    <source>
        <dbReference type="SMART" id="SM00101"/>
    </source>
</evidence>